<evidence type="ECO:0000313" key="1">
    <source>
        <dbReference type="EMBL" id="KAJ4967240.1"/>
    </source>
</evidence>
<proteinExistence type="predicted"/>
<organism evidence="1 2">
    <name type="scientific">Protea cynaroides</name>
    <dbReference type="NCBI Taxonomy" id="273540"/>
    <lineage>
        <taxon>Eukaryota</taxon>
        <taxon>Viridiplantae</taxon>
        <taxon>Streptophyta</taxon>
        <taxon>Embryophyta</taxon>
        <taxon>Tracheophyta</taxon>
        <taxon>Spermatophyta</taxon>
        <taxon>Magnoliopsida</taxon>
        <taxon>Proteales</taxon>
        <taxon>Proteaceae</taxon>
        <taxon>Protea</taxon>
    </lineage>
</organism>
<sequence length="171" mass="17845">MHSEVIGDCCTAQGAVIGLDPSGSMVLDQVSIAETRVSRVEDQGCMNLDQVLLLDPRVSRSGLQNIAVFRGRSCLDAPEVAFQVVGVVARSGGTLRSSGTRELSVPMPIIDMHIALGGAVFNGVASSLMVDLGRFLGLPNVEVPDSRFADVVGDSRHAIRTNTVVGVAEGG</sequence>
<comment type="caution">
    <text evidence="1">The sequence shown here is derived from an EMBL/GenBank/DDBJ whole genome shotgun (WGS) entry which is preliminary data.</text>
</comment>
<dbReference type="EMBL" id="JAMYWD010000007">
    <property type="protein sequence ID" value="KAJ4967240.1"/>
    <property type="molecule type" value="Genomic_DNA"/>
</dbReference>
<dbReference type="AlphaFoldDB" id="A0A9Q0QPJ1"/>
<accession>A0A9Q0QPJ1</accession>
<evidence type="ECO:0000313" key="2">
    <source>
        <dbReference type="Proteomes" id="UP001141806"/>
    </source>
</evidence>
<gene>
    <name evidence="1" type="ORF">NE237_019089</name>
</gene>
<name>A0A9Q0QPJ1_9MAGN</name>
<protein>
    <submittedName>
        <fullName evidence="1">Uncharacterized protein</fullName>
    </submittedName>
</protein>
<reference evidence="1" key="1">
    <citation type="journal article" date="2023" name="Plant J.">
        <title>The genome of the king protea, Protea cynaroides.</title>
        <authorList>
            <person name="Chang J."/>
            <person name="Duong T.A."/>
            <person name="Schoeman C."/>
            <person name="Ma X."/>
            <person name="Roodt D."/>
            <person name="Barker N."/>
            <person name="Li Z."/>
            <person name="Van de Peer Y."/>
            <person name="Mizrachi E."/>
        </authorList>
    </citation>
    <scope>NUCLEOTIDE SEQUENCE</scope>
    <source>
        <tissue evidence="1">Young leaves</tissue>
    </source>
</reference>
<keyword evidence="2" id="KW-1185">Reference proteome</keyword>
<dbReference type="Proteomes" id="UP001141806">
    <property type="component" value="Unassembled WGS sequence"/>
</dbReference>